<keyword evidence="3" id="KW-1185">Reference proteome</keyword>
<dbReference type="Pfam" id="PF09980">
    <property type="entry name" value="DUF2214"/>
    <property type="match status" value="1"/>
</dbReference>
<comment type="caution">
    <text evidence="2">The sequence shown here is derived from an EMBL/GenBank/DDBJ whole genome shotgun (WGS) entry which is preliminary data.</text>
</comment>
<proteinExistence type="predicted"/>
<reference evidence="3" key="1">
    <citation type="submission" date="2017-05" db="EMBL/GenBank/DDBJ databases">
        <authorList>
            <person name="Barney B.M."/>
        </authorList>
    </citation>
    <scope>NUCLEOTIDE SEQUENCE [LARGE SCALE GENOMIC DNA]</scope>
    <source>
        <strain evidence="3">PSBB022</strain>
    </source>
</reference>
<feature type="transmembrane region" description="Helical" evidence="1">
    <location>
        <begin position="6"/>
        <end position="28"/>
    </location>
</feature>
<name>A0A266Q216_9GAMM</name>
<dbReference type="Proteomes" id="UP000216101">
    <property type="component" value="Unassembled WGS sequence"/>
</dbReference>
<keyword evidence="1" id="KW-0472">Membrane</keyword>
<evidence type="ECO:0008006" key="4">
    <source>
        <dbReference type="Google" id="ProtNLM"/>
    </source>
</evidence>
<sequence>MEDLYIRYIHFFGIILLSATLFYELISFSRTLTNAQLKKLLWVDALLGISAVIVLISGGLLWSSFGKPSEFYTKNPIFHIKLTIFFLIAIISIFPTWFLLKNRKSTEAVISPPSYVLYIIKFEAALLIAIPLLAVLMARGVGLA</sequence>
<dbReference type="AlphaFoldDB" id="A0A266Q216"/>
<feature type="transmembrane region" description="Helical" evidence="1">
    <location>
        <begin position="40"/>
        <end position="62"/>
    </location>
</feature>
<dbReference type="RefSeq" id="WP_094986160.1">
    <property type="nucleotide sequence ID" value="NZ_NHNI01000003.1"/>
</dbReference>
<accession>A0A266Q216</accession>
<feature type="transmembrane region" description="Helical" evidence="1">
    <location>
        <begin position="115"/>
        <end position="138"/>
    </location>
</feature>
<gene>
    <name evidence="2" type="ORF">CBP51_18960</name>
</gene>
<organism evidence="2 3">
    <name type="scientific">Cellvibrio mixtus</name>
    <dbReference type="NCBI Taxonomy" id="39650"/>
    <lineage>
        <taxon>Bacteria</taxon>
        <taxon>Pseudomonadati</taxon>
        <taxon>Pseudomonadota</taxon>
        <taxon>Gammaproteobacteria</taxon>
        <taxon>Cellvibrionales</taxon>
        <taxon>Cellvibrionaceae</taxon>
        <taxon>Cellvibrio</taxon>
    </lineage>
</organism>
<feature type="transmembrane region" description="Helical" evidence="1">
    <location>
        <begin position="82"/>
        <end position="100"/>
    </location>
</feature>
<evidence type="ECO:0000256" key="1">
    <source>
        <dbReference type="SAM" id="Phobius"/>
    </source>
</evidence>
<keyword evidence="1" id="KW-0812">Transmembrane</keyword>
<dbReference type="InterPro" id="IPR018706">
    <property type="entry name" value="DUF2214_membrane"/>
</dbReference>
<protein>
    <recommendedName>
        <fullName evidence="4">DUF2214 domain-containing protein</fullName>
    </recommendedName>
</protein>
<evidence type="ECO:0000313" key="2">
    <source>
        <dbReference type="EMBL" id="OZY83890.1"/>
    </source>
</evidence>
<keyword evidence="1" id="KW-1133">Transmembrane helix</keyword>
<dbReference type="EMBL" id="NHNI01000003">
    <property type="protein sequence ID" value="OZY83890.1"/>
    <property type="molecule type" value="Genomic_DNA"/>
</dbReference>
<evidence type="ECO:0000313" key="3">
    <source>
        <dbReference type="Proteomes" id="UP000216101"/>
    </source>
</evidence>